<accession>A0A0A9H030</accession>
<reference evidence="1" key="1">
    <citation type="submission" date="2014-09" db="EMBL/GenBank/DDBJ databases">
        <authorList>
            <person name="Magalhaes I.L.F."/>
            <person name="Oliveira U."/>
            <person name="Santos F.R."/>
            <person name="Vidigal T.H.D.A."/>
            <person name="Brescovit A.D."/>
            <person name="Santos A.J."/>
        </authorList>
    </citation>
    <scope>NUCLEOTIDE SEQUENCE</scope>
    <source>
        <tissue evidence="1">Shoot tissue taken approximately 20 cm above the soil surface</tissue>
    </source>
</reference>
<proteinExistence type="predicted"/>
<name>A0A0A9H030_ARUDO</name>
<sequence length="57" mass="6895">MEVFSMTNIFISILLSQSTYYLYTDDQNLKILTNTYPKTSYFCSRREYLLIWKANDH</sequence>
<reference evidence="1" key="2">
    <citation type="journal article" date="2015" name="Data Brief">
        <title>Shoot transcriptome of the giant reed, Arundo donax.</title>
        <authorList>
            <person name="Barrero R.A."/>
            <person name="Guerrero F.D."/>
            <person name="Moolhuijzen P."/>
            <person name="Goolsby J.A."/>
            <person name="Tidwell J."/>
            <person name="Bellgard S.E."/>
            <person name="Bellgard M.I."/>
        </authorList>
    </citation>
    <scope>NUCLEOTIDE SEQUENCE</scope>
    <source>
        <tissue evidence="1">Shoot tissue taken approximately 20 cm above the soil surface</tissue>
    </source>
</reference>
<organism evidence="1">
    <name type="scientific">Arundo donax</name>
    <name type="common">Giant reed</name>
    <name type="synonym">Donax arundinaceus</name>
    <dbReference type="NCBI Taxonomy" id="35708"/>
    <lineage>
        <taxon>Eukaryota</taxon>
        <taxon>Viridiplantae</taxon>
        <taxon>Streptophyta</taxon>
        <taxon>Embryophyta</taxon>
        <taxon>Tracheophyta</taxon>
        <taxon>Spermatophyta</taxon>
        <taxon>Magnoliopsida</taxon>
        <taxon>Liliopsida</taxon>
        <taxon>Poales</taxon>
        <taxon>Poaceae</taxon>
        <taxon>PACMAD clade</taxon>
        <taxon>Arundinoideae</taxon>
        <taxon>Arundineae</taxon>
        <taxon>Arundo</taxon>
    </lineage>
</organism>
<dbReference type="EMBL" id="GBRH01168762">
    <property type="protein sequence ID" value="JAE29134.1"/>
    <property type="molecule type" value="Transcribed_RNA"/>
</dbReference>
<protein>
    <submittedName>
        <fullName evidence="1">Uncharacterized protein</fullName>
    </submittedName>
</protein>
<dbReference type="AlphaFoldDB" id="A0A0A9H030"/>
<evidence type="ECO:0000313" key="1">
    <source>
        <dbReference type="EMBL" id="JAE29134.1"/>
    </source>
</evidence>